<dbReference type="Proteomes" id="UP000030653">
    <property type="component" value="Unassembled WGS sequence"/>
</dbReference>
<protein>
    <submittedName>
        <fullName evidence="5">Ribosomal protein L5</fullName>
    </submittedName>
</protein>
<dbReference type="RefSeq" id="XP_040630212.1">
    <property type="nucleotide sequence ID" value="XM_040772434.1"/>
</dbReference>
<accession>M5GEJ6</accession>
<dbReference type="InterPro" id="IPR031309">
    <property type="entry name" value="Ribosomal_uL5_C"/>
</dbReference>
<name>M5GEJ6_DACPD</name>
<dbReference type="SUPFAM" id="SSF55282">
    <property type="entry name" value="RL5-like"/>
    <property type="match status" value="1"/>
</dbReference>
<dbReference type="InterPro" id="IPR002132">
    <property type="entry name" value="Ribosomal_uL5"/>
</dbReference>
<dbReference type="GO" id="GO:1990904">
    <property type="term" value="C:ribonucleoprotein complex"/>
    <property type="evidence" value="ECO:0007669"/>
    <property type="project" value="UniProtKB-KW"/>
</dbReference>
<dbReference type="GO" id="GO:0003735">
    <property type="term" value="F:structural constituent of ribosome"/>
    <property type="evidence" value="ECO:0007669"/>
    <property type="project" value="InterPro"/>
</dbReference>
<dbReference type="OrthoDB" id="539541at2759"/>
<keyword evidence="2 5" id="KW-0689">Ribosomal protein</keyword>
<evidence type="ECO:0000259" key="4">
    <source>
        <dbReference type="Pfam" id="PF00673"/>
    </source>
</evidence>
<evidence type="ECO:0000256" key="2">
    <source>
        <dbReference type="ARBA" id="ARBA00022980"/>
    </source>
</evidence>
<dbReference type="Gene3D" id="3.30.1440.10">
    <property type="match status" value="1"/>
</dbReference>
<dbReference type="EMBL" id="JH795860">
    <property type="protein sequence ID" value="EJU03318.1"/>
    <property type="molecule type" value="Genomic_DNA"/>
</dbReference>
<keyword evidence="3" id="KW-0687">Ribonucleoprotein</keyword>
<evidence type="ECO:0000256" key="3">
    <source>
        <dbReference type="ARBA" id="ARBA00023274"/>
    </source>
</evidence>
<dbReference type="GeneID" id="63687496"/>
<dbReference type="GO" id="GO:0006412">
    <property type="term" value="P:translation"/>
    <property type="evidence" value="ECO:0007669"/>
    <property type="project" value="InterPro"/>
</dbReference>
<dbReference type="HOGENOM" id="CLU_061015_1_1_1"/>
<keyword evidence="6" id="KW-1185">Reference proteome</keyword>
<gene>
    <name evidence="5" type="ORF">DACRYDRAFT_21527</name>
</gene>
<proteinExistence type="inferred from homology"/>
<evidence type="ECO:0000313" key="5">
    <source>
        <dbReference type="EMBL" id="EJU03318.1"/>
    </source>
</evidence>
<evidence type="ECO:0000313" key="6">
    <source>
        <dbReference type="Proteomes" id="UP000030653"/>
    </source>
</evidence>
<dbReference type="AlphaFoldDB" id="M5GEJ6"/>
<reference evidence="5 6" key="1">
    <citation type="journal article" date="2012" name="Science">
        <title>The Paleozoic origin of enzymatic lignin decomposition reconstructed from 31 fungal genomes.</title>
        <authorList>
            <person name="Floudas D."/>
            <person name="Binder M."/>
            <person name="Riley R."/>
            <person name="Barry K."/>
            <person name="Blanchette R.A."/>
            <person name="Henrissat B."/>
            <person name="Martinez A.T."/>
            <person name="Otillar R."/>
            <person name="Spatafora J.W."/>
            <person name="Yadav J.S."/>
            <person name="Aerts A."/>
            <person name="Benoit I."/>
            <person name="Boyd A."/>
            <person name="Carlson A."/>
            <person name="Copeland A."/>
            <person name="Coutinho P.M."/>
            <person name="de Vries R.P."/>
            <person name="Ferreira P."/>
            <person name="Findley K."/>
            <person name="Foster B."/>
            <person name="Gaskell J."/>
            <person name="Glotzer D."/>
            <person name="Gorecki P."/>
            <person name="Heitman J."/>
            <person name="Hesse C."/>
            <person name="Hori C."/>
            <person name="Igarashi K."/>
            <person name="Jurgens J.A."/>
            <person name="Kallen N."/>
            <person name="Kersten P."/>
            <person name="Kohler A."/>
            <person name="Kuees U."/>
            <person name="Kumar T.K.A."/>
            <person name="Kuo A."/>
            <person name="LaButti K."/>
            <person name="Larrondo L.F."/>
            <person name="Lindquist E."/>
            <person name="Ling A."/>
            <person name="Lombard V."/>
            <person name="Lucas S."/>
            <person name="Lundell T."/>
            <person name="Martin R."/>
            <person name="McLaughlin D.J."/>
            <person name="Morgenstern I."/>
            <person name="Morin E."/>
            <person name="Murat C."/>
            <person name="Nagy L.G."/>
            <person name="Nolan M."/>
            <person name="Ohm R.A."/>
            <person name="Patyshakuliyeva A."/>
            <person name="Rokas A."/>
            <person name="Ruiz-Duenas F.J."/>
            <person name="Sabat G."/>
            <person name="Salamov A."/>
            <person name="Samejima M."/>
            <person name="Schmutz J."/>
            <person name="Slot J.C."/>
            <person name="St John F."/>
            <person name="Stenlid J."/>
            <person name="Sun H."/>
            <person name="Sun S."/>
            <person name="Syed K."/>
            <person name="Tsang A."/>
            <person name="Wiebenga A."/>
            <person name="Young D."/>
            <person name="Pisabarro A."/>
            <person name="Eastwood D.C."/>
            <person name="Martin F."/>
            <person name="Cullen D."/>
            <person name="Grigoriev I.V."/>
            <person name="Hibbett D.S."/>
        </authorList>
    </citation>
    <scope>NUCLEOTIDE SEQUENCE [LARGE SCALE GENOMIC DNA]</scope>
    <source>
        <strain evidence="5 6">DJM-731 SS1</strain>
    </source>
</reference>
<dbReference type="Pfam" id="PF00673">
    <property type="entry name" value="Ribosomal_L5_C"/>
    <property type="match status" value="1"/>
</dbReference>
<sequence>MEARYRHIESDLLYLLYDPHMPADLPDPIVHIPLPNPDNPYEANRHLVRPKGGHLLRPNAKPVSPFTLPKLQKIVFHSYVKEAAHNKSALVPAIAAARAISGSTREGGNIPGLSGVQLVYSRRSLPTWRLREGVAIGVKVEMRGEQMWAFLNSLIEFVIPRMRDFKGFALPTSSSSPNTPNNISGTVSVGFPPTAMGLFPQIEINFDNYPRMYGFHVQFVTDQRGKGAQDRARQLMSAFRIPFVRR</sequence>
<evidence type="ECO:0000256" key="1">
    <source>
        <dbReference type="ARBA" id="ARBA00008553"/>
    </source>
</evidence>
<dbReference type="InterPro" id="IPR022803">
    <property type="entry name" value="Ribosomal_uL5_dom_sf"/>
</dbReference>
<dbReference type="PANTHER" id="PTHR11994">
    <property type="entry name" value="60S RIBOSOMAL PROTEIN L11-RELATED"/>
    <property type="match status" value="1"/>
</dbReference>
<dbReference type="STRING" id="1858805.M5GEJ6"/>
<dbReference type="OMA" id="HITIHTT"/>
<organism evidence="5 6">
    <name type="scientific">Dacryopinax primogenitus (strain DJM 731)</name>
    <name type="common">Brown rot fungus</name>
    <dbReference type="NCBI Taxonomy" id="1858805"/>
    <lineage>
        <taxon>Eukaryota</taxon>
        <taxon>Fungi</taxon>
        <taxon>Dikarya</taxon>
        <taxon>Basidiomycota</taxon>
        <taxon>Agaricomycotina</taxon>
        <taxon>Dacrymycetes</taxon>
        <taxon>Dacrymycetales</taxon>
        <taxon>Dacrymycetaceae</taxon>
        <taxon>Dacryopinax</taxon>
    </lineage>
</organism>
<dbReference type="GO" id="GO:0005840">
    <property type="term" value="C:ribosome"/>
    <property type="evidence" value="ECO:0007669"/>
    <property type="project" value="UniProtKB-KW"/>
</dbReference>
<feature type="domain" description="Large ribosomal subunit protein uL5 C-terminal" evidence="4">
    <location>
        <begin position="136"/>
        <end position="243"/>
    </location>
</feature>
<comment type="similarity">
    <text evidence="1">Belongs to the universal ribosomal protein uL5 family.</text>
</comment>